<gene>
    <name evidence="2" type="ORF">AA106555_0300</name>
</gene>
<organism evidence="2 3">
    <name type="scientific">Neokomagataea thailandica NBRC 106555</name>
    <dbReference type="NCBI Taxonomy" id="1223520"/>
    <lineage>
        <taxon>Bacteria</taxon>
        <taxon>Pseudomonadati</taxon>
        <taxon>Pseudomonadota</taxon>
        <taxon>Alphaproteobacteria</taxon>
        <taxon>Acetobacterales</taxon>
        <taxon>Acetobacteraceae</taxon>
        <taxon>Neokomagataea</taxon>
    </lineage>
</organism>
<accession>A0ABQ0QMR1</accession>
<name>A0ABQ0QMR1_9PROT</name>
<keyword evidence="3" id="KW-1185">Reference proteome</keyword>
<dbReference type="Proteomes" id="UP001062632">
    <property type="component" value="Unassembled WGS sequence"/>
</dbReference>
<reference evidence="2 3" key="1">
    <citation type="submission" date="2013-04" db="EMBL/GenBank/DDBJ databases">
        <title>The genome sequencing project of 58 acetic acid bacteria.</title>
        <authorList>
            <person name="Okamoto-Kainuma A."/>
            <person name="Ishikawa M."/>
            <person name="Umino S."/>
            <person name="Koizumi Y."/>
            <person name="Shiwa Y."/>
            <person name="Yoshikawa H."/>
            <person name="Matsutani M."/>
            <person name="Matsushita K."/>
        </authorList>
    </citation>
    <scope>NUCLEOTIDE SEQUENCE [LARGE SCALE GENOMIC DNA]</scope>
    <source>
        <strain evidence="2 3">NBRC 106555</strain>
    </source>
</reference>
<evidence type="ECO:0000313" key="2">
    <source>
        <dbReference type="EMBL" id="GBR50701.1"/>
    </source>
</evidence>
<evidence type="ECO:0000313" key="3">
    <source>
        <dbReference type="Proteomes" id="UP001062632"/>
    </source>
</evidence>
<dbReference type="EMBL" id="BAQC01000004">
    <property type="protein sequence ID" value="GBR50701.1"/>
    <property type="molecule type" value="Genomic_DNA"/>
</dbReference>
<protein>
    <submittedName>
        <fullName evidence="2">Uncharacterized protein</fullName>
    </submittedName>
</protein>
<feature type="region of interest" description="Disordered" evidence="1">
    <location>
        <begin position="1"/>
        <end position="24"/>
    </location>
</feature>
<sequence>MTPSTKTPPKLNRLAPAPDRAPKTQPQFYQTKAADLYALQNIEHIESNGHLNHHQVKIAPYAEEGDLLEKPEELYRNETAHQFHLQV</sequence>
<proteinExistence type="predicted"/>
<evidence type="ECO:0000256" key="1">
    <source>
        <dbReference type="SAM" id="MobiDB-lite"/>
    </source>
</evidence>
<comment type="caution">
    <text evidence="2">The sequence shown here is derived from an EMBL/GenBank/DDBJ whole genome shotgun (WGS) entry which is preliminary data.</text>
</comment>